<feature type="region of interest" description="Disordered" evidence="5">
    <location>
        <begin position="1"/>
        <end position="109"/>
    </location>
</feature>
<evidence type="ECO:0000259" key="8">
    <source>
        <dbReference type="Pfam" id="PF25766"/>
    </source>
</evidence>
<proteinExistence type="inferred from homology"/>
<feature type="domain" description="RPAP1/MINIYO-like TPR repeats" evidence="8">
    <location>
        <begin position="1105"/>
        <end position="1259"/>
    </location>
</feature>
<evidence type="ECO:0000256" key="4">
    <source>
        <dbReference type="ARBA" id="ARBA00023242"/>
    </source>
</evidence>
<comment type="similarity">
    <text evidence="2">Belongs to the RPAP1 family.</text>
</comment>
<dbReference type="EMBL" id="JAACJK010000172">
    <property type="protein sequence ID" value="KAF5319944.1"/>
    <property type="molecule type" value="Genomic_DNA"/>
</dbReference>
<evidence type="ECO:0000256" key="2">
    <source>
        <dbReference type="ARBA" id="ARBA00009953"/>
    </source>
</evidence>
<evidence type="ECO:0000256" key="1">
    <source>
        <dbReference type="ARBA" id="ARBA00004123"/>
    </source>
</evidence>
<dbReference type="InterPro" id="IPR057989">
    <property type="entry name" value="TPR_RPAP1/MINIYO-like"/>
</dbReference>
<feature type="compositionally biased region" description="Polar residues" evidence="5">
    <location>
        <begin position="267"/>
        <end position="278"/>
    </location>
</feature>
<dbReference type="InterPro" id="IPR013929">
    <property type="entry name" value="RPAP1_C"/>
</dbReference>
<dbReference type="OrthoDB" id="348201at2759"/>
<gene>
    <name evidence="9" type="ORF">D9611_011058</name>
</gene>
<evidence type="ECO:0000256" key="3">
    <source>
        <dbReference type="ARBA" id="ARBA00023163"/>
    </source>
</evidence>
<evidence type="ECO:0000313" key="9">
    <source>
        <dbReference type="EMBL" id="KAF5319944.1"/>
    </source>
</evidence>
<feature type="domain" description="RPAP1 C-terminal" evidence="6">
    <location>
        <begin position="359"/>
        <end position="425"/>
    </location>
</feature>
<protein>
    <recommendedName>
        <fullName evidence="11">RNA polymerase II-associated protein 1 C-terminal domain-containing protein</fullName>
    </recommendedName>
</protein>
<keyword evidence="10" id="KW-1185">Reference proteome</keyword>
<dbReference type="Pfam" id="PF08620">
    <property type="entry name" value="RPAP1_C"/>
    <property type="match status" value="1"/>
</dbReference>
<name>A0A8H5BB21_9AGAR</name>
<dbReference type="PANTHER" id="PTHR21483">
    <property type="entry name" value="RNA POLYMERASE II-ASSOCIATED PROTEIN 1"/>
    <property type="match status" value="1"/>
</dbReference>
<feature type="region of interest" description="Disordered" evidence="5">
    <location>
        <begin position="137"/>
        <end position="320"/>
    </location>
</feature>
<feature type="compositionally biased region" description="Low complexity" evidence="5">
    <location>
        <begin position="28"/>
        <end position="41"/>
    </location>
</feature>
<feature type="domain" description="RPAP1 N-terminal" evidence="7">
    <location>
        <begin position="109"/>
        <end position="151"/>
    </location>
</feature>
<dbReference type="PANTHER" id="PTHR21483:SF18">
    <property type="entry name" value="RNA POLYMERASE II-ASSOCIATED PROTEIN 1"/>
    <property type="match status" value="1"/>
</dbReference>
<accession>A0A8H5BB21</accession>
<organism evidence="9 10">
    <name type="scientific">Ephemerocybe angulata</name>
    <dbReference type="NCBI Taxonomy" id="980116"/>
    <lineage>
        <taxon>Eukaryota</taxon>
        <taxon>Fungi</taxon>
        <taxon>Dikarya</taxon>
        <taxon>Basidiomycota</taxon>
        <taxon>Agaricomycotina</taxon>
        <taxon>Agaricomycetes</taxon>
        <taxon>Agaricomycetidae</taxon>
        <taxon>Agaricales</taxon>
        <taxon>Agaricineae</taxon>
        <taxon>Psathyrellaceae</taxon>
        <taxon>Ephemerocybe</taxon>
    </lineage>
</organism>
<dbReference type="Pfam" id="PF08621">
    <property type="entry name" value="RPAP1_N"/>
    <property type="match status" value="1"/>
</dbReference>
<reference evidence="9 10" key="1">
    <citation type="journal article" date="2020" name="ISME J.">
        <title>Uncovering the hidden diversity of litter-decomposition mechanisms in mushroom-forming fungi.</title>
        <authorList>
            <person name="Floudas D."/>
            <person name="Bentzer J."/>
            <person name="Ahren D."/>
            <person name="Johansson T."/>
            <person name="Persson P."/>
            <person name="Tunlid A."/>
        </authorList>
    </citation>
    <scope>NUCLEOTIDE SEQUENCE [LARGE SCALE GENOMIC DNA]</scope>
    <source>
        <strain evidence="9 10">CBS 175.51</strain>
    </source>
</reference>
<evidence type="ECO:0000259" key="6">
    <source>
        <dbReference type="Pfam" id="PF08620"/>
    </source>
</evidence>
<feature type="compositionally biased region" description="Polar residues" evidence="5">
    <location>
        <begin position="343"/>
        <end position="360"/>
    </location>
</feature>
<evidence type="ECO:0000256" key="5">
    <source>
        <dbReference type="SAM" id="MobiDB-lite"/>
    </source>
</evidence>
<dbReference type="GO" id="GO:0006366">
    <property type="term" value="P:transcription by RNA polymerase II"/>
    <property type="evidence" value="ECO:0007669"/>
    <property type="project" value="InterPro"/>
</dbReference>
<feature type="compositionally biased region" description="Basic and acidic residues" evidence="5">
    <location>
        <begin position="15"/>
        <end position="27"/>
    </location>
</feature>
<dbReference type="Proteomes" id="UP000541558">
    <property type="component" value="Unassembled WGS sequence"/>
</dbReference>
<comment type="subcellular location">
    <subcellularLocation>
        <location evidence="1">Nucleus</location>
    </subcellularLocation>
</comment>
<dbReference type="InterPro" id="IPR039913">
    <property type="entry name" value="RPAP1/Rba50"/>
</dbReference>
<comment type="caution">
    <text evidence="9">The sequence shown here is derived from an EMBL/GenBank/DDBJ whole genome shotgun (WGS) entry which is preliminary data.</text>
</comment>
<keyword evidence="3" id="KW-0804">Transcription</keyword>
<evidence type="ECO:0008006" key="11">
    <source>
        <dbReference type="Google" id="ProtNLM"/>
    </source>
</evidence>
<dbReference type="Pfam" id="PF25766">
    <property type="entry name" value="TPR_RPAP1"/>
    <property type="match status" value="1"/>
</dbReference>
<keyword evidence="4" id="KW-0539">Nucleus</keyword>
<evidence type="ECO:0000259" key="7">
    <source>
        <dbReference type="Pfam" id="PF08621"/>
    </source>
</evidence>
<feature type="region of interest" description="Disordered" evidence="5">
    <location>
        <begin position="338"/>
        <end position="367"/>
    </location>
</feature>
<sequence length="1348" mass="148147">MNESKSPETIIGSVFERKPGASKKDFGAPRTTAGATPTGFPSVQHRSKSAFSRNREDSLRKGVGSSRSQAPPVPVSSAQRPLSAPLQAPPAQAPSSSSVMESDPEFFREQISRENEARIAGMTEDEIEDEKRQILERFGSRISGVLERARKNRTKKDTDGPRRANGASAPHPPPVDIEAAKQALQNLPEVPISPEERTTGRAQSPPPPALASVPGTRPSSRQSRRLRFAELEPQDVYVYESHPPSPKRSALALLPPTADDKDVVSLGTWSGRMSTSPMNVDEPTPNAEDSSASKAVDVDMASSEPQATERVGDGEDGPEEGTAEYIRRRYFPDLPANDPNLAWMSQSNGDSPDRGPSTSLRFDLHGNPIPAALSSQLPTSLGLHHHAEGSNAGYTLDDIFLLSRSTVPAQRTIMFGVLAGIARHLSKLKEGKVVPHMDEFKGKEEELRKRIVAAGAEAINEKGGVGLSALQVVWECTVGWDRDLIAMGLEGIWLESVDGVAIRSLSLEFLLPSFADMLNQNLGAYPHEFLVQVLEIVQRLALENKRTAKEVVETDRLLSGIVRYFLLAPHFQSEGSHPPNPDAITLLISLSKTSRQIAHKLARAFSDDLLRFLTILPESSPFPAPLAATLMARSLNFYTTLGTYGLCTNVASTAMVHISRVGEYATSSPSASGALRAAWTRLAETWTTCAVDPHATTPPHDITWSRISAWGWHTDLLKQLDRLPADGQSHWATWGDIWGVLAAWLEGCKVNGVRGGEKERNDILQPIKASFEQSSRGSTVVSSVLDALVSDLQSDHPISHTQIKAIASNADVLRNAVRLWLAMVPPHIEGSPESPPFDLPIDRISALAASLLSNPIWEVASKGSSEQAYFAVYLRHVSAMLSQYLFLSRRLPAMTRELWLAQAFSLILRLMPGDEDAALKIIGEILRALPTEIEPQGKGAAAVLEPFVRDVVLGKVNDSESEVEDEEETNVEQQVKPRTRLGPLVLSPASIAATTTNMFISPSAGPKSRRHFSGLPLNRDWTLSAMDHLLHSGESPVFKQLPPNWDSSEVDITRLSFNFALISRDILNRFKLGSYAIDRNEAILGCMKVFMLEHGLEKESVTSTEEVFRDKTVEALMEGLLEPYRLGSPNKPEPPTADLEKVATRFLGTGTPFYQFYTDFVGLYDAISFSHPLFGLLLLPPISMQYAIDYRKLFWCDYPQILKTISIYPNQVLSSNLEEYLYPVEAEPQVIGSLLSAIVKNGAKEFLHLVALHHIAANIWNDLREEGVDGNFNEERGVKLLKAVVDQGDNETVYQVVKYWQCRGRDGIQVPPDCFNADESVLAMRKDWVERAVGIEYAERLGGLLSAN</sequence>
<evidence type="ECO:0000313" key="10">
    <source>
        <dbReference type="Proteomes" id="UP000541558"/>
    </source>
</evidence>
<dbReference type="InterPro" id="IPR013930">
    <property type="entry name" value="RPAP1_N"/>
</dbReference>